<feature type="transmembrane region" description="Helical" evidence="9">
    <location>
        <begin position="90"/>
        <end position="107"/>
    </location>
</feature>
<feature type="transmembrane region" description="Helical" evidence="9">
    <location>
        <begin position="335"/>
        <end position="359"/>
    </location>
</feature>
<feature type="transmembrane region" description="Helical" evidence="9">
    <location>
        <begin position="60"/>
        <end position="78"/>
    </location>
</feature>
<evidence type="ECO:0000256" key="2">
    <source>
        <dbReference type="ARBA" id="ARBA00022475"/>
    </source>
</evidence>
<gene>
    <name evidence="10" type="ORF">GMBLW1_26390</name>
</gene>
<evidence type="ECO:0000313" key="11">
    <source>
        <dbReference type="Proteomes" id="UP000464378"/>
    </source>
</evidence>
<feature type="transmembrane region" description="Helical" evidence="9">
    <location>
        <begin position="141"/>
        <end position="159"/>
    </location>
</feature>
<keyword evidence="11" id="KW-1185">Reference proteome</keyword>
<evidence type="ECO:0000256" key="8">
    <source>
        <dbReference type="SAM" id="MobiDB-lite"/>
    </source>
</evidence>
<feature type="transmembrane region" description="Helical" evidence="9">
    <location>
        <begin position="264"/>
        <end position="284"/>
    </location>
</feature>
<dbReference type="RefSeq" id="WP_162656537.1">
    <property type="nucleotide sequence ID" value="NZ_LR593887.1"/>
</dbReference>
<feature type="transmembrane region" description="Helical" evidence="9">
    <location>
        <begin position="171"/>
        <end position="191"/>
    </location>
</feature>
<dbReference type="InParanoid" id="A0A6C2YJ63"/>
<keyword evidence="4 9" id="KW-0812">Transmembrane</keyword>
<protein>
    <submittedName>
        <fullName evidence="10">Uncharacterized protein</fullName>
    </submittedName>
</protein>
<evidence type="ECO:0000256" key="1">
    <source>
        <dbReference type="ARBA" id="ARBA00004651"/>
    </source>
</evidence>
<feature type="region of interest" description="Disordered" evidence="8">
    <location>
        <begin position="497"/>
        <end position="519"/>
    </location>
</feature>
<dbReference type="GO" id="GO:0016758">
    <property type="term" value="F:hexosyltransferase activity"/>
    <property type="evidence" value="ECO:0007669"/>
    <property type="project" value="InterPro"/>
</dbReference>
<feature type="transmembrane region" description="Helical" evidence="9">
    <location>
        <begin position="114"/>
        <end position="135"/>
    </location>
</feature>
<keyword evidence="3" id="KW-0808">Transferase</keyword>
<feature type="transmembrane region" description="Helical" evidence="9">
    <location>
        <begin position="366"/>
        <end position="384"/>
    </location>
</feature>
<feature type="transmembrane region" description="Helical" evidence="9">
    <location>
        <begin position="32"/>
        <end position="48"/>
    </location>
</feature>
<dbReference type="InterPro" id="IPR018584">
    <property type="entry name" value="GT87"/>
</dbReference>
<reference evidence="10" key="1">
    <citation type="submission" date="2019-04" db="EMBL/GenBank/DDBJ databases">
        <authorList>
            <consortium name="Science for Life Laboratories"/>
        </authorList>
    </citation>
    <scope>NUCLEOTIDE SEQUENCE</scope>
    <source>
        <strain evidence="10">MBLW1</strain>
    </source>
</reference>
<feature type="transmembrane region" description="Helical" evidence="9">
    <location>
        <begin position="450"/>
        <end position="473"/>
    </location>
</feature>
<keyword evidence="2" id="KW-1003">Cell membrane</keyword>
<dbReference type="EMBL" id="LR593887">
    <property type="protein sequence ID" value="VTR98068.1"/>
    <property type="molecule type" value="Genomic_DNA"/>
</dbReference>
<dbReference type="Proteomes" id="UP000464378">
    <property type="component" value="Chromosome"/>
</dbReference>
<dbReference type="AlphaFoldDB" id="A0A6C2YJ63"/>
<dbReference type="EMBL" id="LR586016">
    <property type="protein sequence ID" value="VIP01321.1"/>
    <property type="molecule type" value="Genomic_DNA"/>
</dbReference>
<dbReference type="KEGG" id="tim:GMBLW1_26390"/>
<comment type="similarity">
    <text evidence="7">Belongs to the glycosyltransferase 87 family.</text>
</comment>
<evidence type="ECO:0000256" key="7">
    <source>
        <dbReference type="ARBA" id="ARBA00024033"/>
    </source>
</evidence>
<evidence type="ECO:0000256" key="6">
    <source>
        <dbReference type="ARBA" id="ARBA00023136"/>
    </source>
</evidence>
<sequence length="519" mass="57318">MVSIRSCAFTAMACILWLLIAPRISFFDRERQLALMLIAFGMLIFGRYTGAEWGNRTHSILRIGILTTAVFTALSHDLPRLSFWSPDPALGWIARSIYGVTILRILIQPPTLITILVSMVASGLLLSVETSIFFYPGMRGAHGIIQVSAILGQLWFLWATWSDDRILRRRGLTIAGIIALGVWLRIATPLITAKPEIDVYYLIVESSLAIAQGNDPYDLDVTNIYYDPKSPDAATGDPPMYRPAGYPPLPYLLGVPLVTAGIDYRVLLVIADIAAALMLTVLAYRRQPPQMAFLISTAYWLMPRCTVLIENCWYEPVIIALLTGGLWLIESGYRIGYGLIGLALTGKQYGIFLILPLFVALPFWPLIIGTTIAAVVTIGPFLAWNADGMFTSMLRKHLDRPIQAQFLGMPSLFARLEIPFPRSGYFVCQLLCMGWLCARSWLRIRSPLQVAGLIGSVILMFSFWNIQAAINYFQVTVYFWLLAAAVDDSAMQDSLGSAPDHAASVPGPAADSAAESARV</sequence>
<dbReference type="GO" id="GO:0005886">
    <property type="term" value="C:plasma membrane"/>
    <property type="evidence" value="ECO:0007669"/>
    <property type="project" value="UniProtKB-SubCell"/>
</dbReference>
<evidence type="ECO:0000256" key="4">
    <source>
        <dbReference type="ARBA" id="ARBA00022692"/>
    </source>
</evidence>
<accession>A0A6C2YJ63</accession>
<comment type="subcellular location">
    <subcellularLocation>
        <location evidence="1">Cell membrane</location>
        <topology evidence="1">Multi-pass membrane protein</topology>
    </subcellularLocation>
</comment>
<evidence type="ECO:0000256" key="9">
    <source>
        <dbReference type="SAM" id="Phobius"/>
    </source>
</evidence>
<name>A0A6C2YJ63_9BACT</name>
<feature type="transmembrane region" description="Helical" evidence="9">
    <location>
        <begin position="7"/>
        <end position="26"/>
    </location>
</feature>
<keyword evidence="5 9" id="KW-1133">Transmembrane helix</keyword>
<keyword evidence="6 9" id="KW-0472">Membrane</keyword>
<proteinExistence type="inferred from homology"/>
<evidence type="ECO:0000313" key="10">
    <source>
        <dbReference type="EMBL" id="VIP01321.1"/>
    </source>
</evidence>
<organism evidence="10">
    <name type="scientific">Tuwongella immobilis</name>
    <dbReference type="NCBI Taxonomy" id="692036"/>
    <lineage>
        <taxon>Bacteria</taxon>
        <taxon>Pseudomonadati</taxon>
        <taxon>Planctomycetota</taxon>
        <taxon>Planctomycetia</taxon>
        <taxon>Gemmatales</taxon>
        <taxon>Gemmataceae</taxon>
        <taxon>Tuwongella</taxon>
    </lineage>
</organism>
<evidence type="ECO:0000256" key="3">
    <source>
        <dbReference type="ARBA" id="ARBA00022679"/>
    </source>
</evidence>
<evidence type="ECO:0000256" key="5">
    <source>
        <dbReference type="ARBA" id="ARBA00022989"/>
    </source>
</evidence>
<dbReference type="Pfam" id="PF09594">
    <property type="entry name" value="GT87"/>
    <property type="match status" value="1"/>
</dbReference>